<keyword evidence="7" id="KW-0902">Two-component regulatory system</keyword>
<comment type="catalytic activity">
    <reaction evidence="1">
        <text>ATP + protein L-histidine = ADP + protein N-phospho-L-histidine.</text>
        <dbReference type="EC" id="2.7.13.3"/>
    </reaction>
</comment>
<dbReference type="CDD" id="cd00075">
    <property type="entry name" value="HATPase"/>
    <property type="match status" value="1"/>
</dbReference>
<evidence type="ECO:0000256" key="1">
    <source>
        <dbReference type="ARBA" id="ARBA00000085"/>
    </source>
</evidence>
<dbReference type="CDD" id="cd00082">
    <property type="entry name" value="HisKA"/>
    <property type="match status" value="1"/>
</dbReference>
<comment type="subcellular location">
    <subcellularLocation>
        <location evidence="2">Membrane</location>
    </subcellularLocation>
</comment>
<evidence type="ECO:0000256" key="5">
    <source>
        <dbReference type="ARBA" id="ARBA00022679"/>
    </source>
</evidence>
<organism evidence="9">
    <name type="scientific">Blautia hansenii</name>
    <name type="common">Ruminococcus hansenii</name>
    <dbReference type="NCBI Taxonomy" id="1322"/>
    <lineage>
        <taxon>Bacteria</taxon>
        <taxon>Bacillati</taxon>
        <taxon>Bacillota</taxon>
        <taxon>Clostridia</taxon>
        <taxon>Lachnospirales</taxon>
        <taxon>Lachnospiraceae</taxon>
        <taxon>Blautia</taxon>
    </lineage>
</organism>
<dbReference type="PRINTS" id="PR01780">
    <property type="entry name" value="LANTIREGPROT"/>
</dbReference>
<feature type="domain" description="Histidine kinase" evidence="8">
    <location>
        <begin position="88"/>
        <end position="298"/>
    </location>
</feature>
<dbReference type="GO" id="GO:0016036">
    <property type="term" value="P:cellular response to phosphate starvation"/>
    <property type="evidence" value="ECO:0007669"/>
    <property type="project" value="TreeGrafter"/>
</dbReference>
<dbReference type="SUPFAM" id="SSF55874">
    <property type="entry name" value="ATPase domain of HSP90 chaperone/DNA topoisomerase II/histidine kinase"/>
    <property type="match status" value="1"/>
</dbReference>
<dbReference type="SUPFAM" id="SSF47384">
    <property type="entry name" value="Homodimeric domain of signal transducing histidine kinase"/>
    <property type="match status" value="1"/>
</dbReference>
<accession>A0A6N2T2S2</accession>
<dbReference type="PANTHER" id="PTHR45453">
    <property type="entry name" value="PHOSPHATE REGULON SENSOR PROTEIN PHOR"/>
    <property type="match status" value="1"/>
</dbReference>
<evidence type="ECO:0000256" key="7">
    <source>
        <dbReference type="ARBA" id="ARBA00023012"/>
    </source>
</evidence>
<keyword evidence="6" id="KW-0418">Kinase</keyword>
<dbReference type="InterPro" id="IPR050351">
    <property type="entry name" value="BphY/WalK/GraS-like"/>
</dbReference>
<sequence length="301" mass="35334">MKFWIGILIFILLLQTYFLVKMQRQIRDICRQLAFLMKHDSNMMITANMKTGGFEKLVSLLNELFQMRRKEQREFKEKEQMIADTYTNLSHDIRTPLTSLNGYFQLMESASAEEQKHYMKVIQERIESLKEMLEELFMFTKLKNDSFVLELKTCCINRILKNTIFSYYDDWSGRGILPEISLPEKQLYMEGNEAGLKRGLQNIIKNGMDHGQEKIKVQLFEKEEKICLWICNEVTNPEEIDVSKVFQRFYKADGARSKNSSGLGLSIAQEFVLRMKGEIHAELSGNEFWVKVSFPQKNSNL</sequence>
<dbReference type="EC" id="2.7.13.3" evidence="3"/>
<evidence type="ECO:0000256" key="6">
    <source>
        <dbReference type="ARBA" id="ARBA00022777"/>
    </source>
</evidence>
<dbReference type="EMBL" id="CACRSY010000009">
    <property type="protein sequence ID" value="VYS99844.1"/>
    <property type="molecule type" value="Genomic_DNA"/>
</dbReference>
<dbReference type="AlphaFoldDB" id="A0A6N2T2S2"/>
<gene>
    <name evidence="9" type="primary">phoR_6</name>
    <name evidence="9" type="ORF">BHLFYP23_02397</name>
</gene>
<keyword evidence="4" id="KW-0597">Phosphoprotein</keyword>
<reference evidence="9" key="1">
    <citation type="submission" date="2019-11" db="EMBL/GenBank/DDBJ databases">
        <authorList>
            <person name="Feng L."/>
        </authorList>
    </citation>
    <scope>NUCLEOTIDE SEQUENCE</scope>
    <source>
        <strain evidence="9">BhanseniiLFYP23</strain>
    </source>
</reference>
<dbReference type="SMART" id="SM00388">
    <property type="entry name" value="HisKA"/>
    <property type="match status" value="1"/>
</dbReference>
<dbReference type="RefSeq" id="WP_156342262.1">
    <property type="nucleotide sequence ID" value="NZ_CACRSY010000009.1"/>
</dbReference>
<dbReference type="PROSITE" id="PS50109">
    <property type="entry name" value="HIS_KIN"/>
    <property type="match status" value="1"/>
</dbReference>
<evidence type="ECO:0000256" key="2">
    <source>
        <dbReference type="ARBA" id="ARBA00004370"/>
    </source>
</evidence>
<evidence type="ECO:0000256" key="3">
    <source>
        <dbReference type="ARBA" id="ARBA00012438"/>
    </source>
</evidence>
<dbReference type="Pfam" id="PF02518">
    <property type="entry name" value="HATPase_c"/>
    <property type="match status" value="1"/>
</dbReference>
<dbReference type="Pfam" id="PF00512">
    <property type="entry name" value="HisKA"/>
    <property type="match status" value="1"/>
</dbReference>
<dbReference type="InterPro" id="IPR003594">
    <property type="entry name" value="HATPase_dom"/>
</dbReference>
<dbReference type="InterPro" id="IPR036890">
    <property type="entry name" value="HATPase_C_sf"/>
</dbReference>
<evidence type="ECO:0000256" key="4">
    <source>
        <dbReference type="ARBA" id="ARBA00022553"/>
    </source>
</evidence>
<dbReference type="Gene3D" id="3.30.565.10">
    <property type="entry name" value="Histidine kinase-like ATPase, C-terminal domain"/>
    <property type="match status" value="1"/>
</dbReference>
<protein>
    <recommendedName>
        <fullName evidence="3">histidine kinase</fullName>
        <ecNumber evidence="3">2.7.13.3</ecNumber>
    </recommendedName>
</protein>
<dbReference type="PANTHER" id="PTHR45453:SF1">
    <property type="entry name" value="PHOSPHATE REGULON SENSOR PROTEIN PHOR"/>
    <property type="match status" value="1"/>
</dbReference>
<dbReference type="InterPro" id="IPR005467">
    <property type="entry name" value="His_kinase_dom"/>
</dbReference>
<dbReference type="GO" id="GO:0005886">
    <property type="term" value="C:plasma membrane"/>
    <property type="evidence" value="ECO:0007669"/>
    <property type="project" value="TreeGrafter"/>
</dbReference>
<evidence type="ECO:0000259" key="8">
    <source>
        <dbReference type="PROSITE" id="PS50109"/>
    </source>
</evidence>
<dbReference type="SMART" id="SM00387">
    <property type="entry name" value="HATPase_c"/>
    <property type="match status" value="1"/>
</dbReference>
<keyword evidence="5 9" id="KW-0808">Transferase</keyword>
<dbReference type="InterPro" id="IPR008358">
    <property type="entry name" value="Sig_transdc_His_kin/Pase_MprB"/>
</dbReference>
<proteinExistence type="predicted"/>
<dbReference type="GO" id="GO:0000155">
    <property type="term" value="F:phosphorelay sensor kinase activity"/>
    <property type="evidence" value="ECO:0007669"/>
    <property type="project" value="InterPro"/>
</dbReference>
<name>A0A6N2T2S2_BLAHA</name>
<dbReference type="InterPro" id="IPR036097">
    <property type="entry name" value="HisK_dim/P_sf"/>
</dbReference>
<dbReference type="InterPro" id="IPR003661">
    <property type="entry name" value="HisK_dim/P_dom"/>
</dbReference>
<evidence type="ECO:0000313" key="9">
    <source>
        <dbReference type="EMBL" id="VYS99844.1"/>
    </source>
</evidence>
<dbReference type="Gene3D" id="1.10.287.130">
    <property type="match status" value="1"/>
</dbReference>
<dbReference type="GO" id="GO:0004721">
    <property type="term" value="F:phosphoprotein phosphatase activity"/>
    <property type="evidence" value="ECO:0007669"/>
    <property type="project" value="TreeGrafter"/>
</dbReference>